<dbReference type="EMBL" id="OC325474">
    <property type="protein sequence ID" value="CAD7415084.1"/>
    <property type="molecule type" value="Genomic_DNA"/>
</dbReference>
<keyword evidence="1" id="KW-0812">Transmembrane</keyword>
<feature type="transmembrane region" description="Helical" evidence="1">
    <location>
        <begin position="21"/>
        <end position="42"/>
    </location>
</feature>
<protein>
    <submittedName>
        <fullName evidence="2">Uncharacterized protein</fullName>
    </submittedName>
</protein>
<name>A0A7R9DJZ8_TIMCR</name>
<keyword evidence="1" id="KW-0472">Membrane</keyword>
<sequence length="121" mass="13233">MKLVALCNKQLHIFKLINPTLGVAFTDLSQGLVLIATLADIFPSRHGNGRGLPSKPGGYLELVVQTLVPFCQSPPFLHRINDVIVSGKVSAHISVHHFIILIMFILLYVVVLGSSRCCQES</sequence>
<proteinExistence type="predicted"/>
<evidence type="ECO:0000313" key="2">
    <source>
        <dbReference type="EMBL" id="CAD7415084.1"/>
    </source>
</evidence>
<evidence type="ECO:0000256" key="1">
    <source>
        <dbReference type="SAM" id="Phobius"/>
    </source>
</evidence>
<gene>
    <name evidence="2" type="ORF">TCEB3V08_LOCUS12312</name>
</gene>
<reference evidence="2" key="1">
    <citation type="submission" date="2020-11" db="EMBL/GenBank/DDBJ databases">
        <authorList>
            <person name="Tran Van P."/>
        </authorList>
    </citation>
    <scope>NUCLEOTIDE SEQUENCE</scope>
</reference>
<organism evidence="2">
    <name type="scientific">Timema cristinae</name>
    <name type="common">Walking stick</name>
    <dbReference type="NCBI Taxonomy" id="61476"/>
    <lineage>
        <taxon>Eukaryota</taxon>
        <taxon>Metazoa</taxon>
        <taxon>Ecdysozoa</taxon>
        <taxon>Arthropoda</taxon>
        <taxon>Hexapoda</taxon>
        <taxon>Insecta</taxon>
        <taxon>Pterygota</taxon>
        <taxon>Neoptera</taxon>
        <taxon>Polyneoptera</taxon>
        <taxon>Phasmatodea</taxon>
        <taxon>Timematodea</taxon>
        <taxon>Timematoidea</taxon>
        <taxon>Timematidae</taxon>
        <taxon>Timema</taxon>
    </lineage>
</organism>
<accession>A0A7R9DJZ8</accession>
<dbReference type="AlphaFoldDB" id="A0A7R9DJZ8"/>
<keyword evidence="1" id="KW-1133">Transmembrane helix</keyword>
<feature type="transmembrane region" description="Helical" evidence="1">
    <location>
        <begin position="95"/>
        <end position="113"/>
    </location>
</feature>